<evidence type="ECO:0000313" key="2">
    <source>
        <dbReference type="EMBL" id="KHJ83401.1"/>
    </source>
</evidence>
<gene>
    <name evidence="2" type="ORF">OESDEN_16902</name>
</gene>
<keyword evidence="1" id="KW-0472">Membrane</keyword>
<evidence type="ECO:0000313" key="3">
    <source>
        <dbReference type="Proteomes" id="UP000053660"/>
    </source>
</evidence>
<keyword evidence="1" id="KW-1133">Transmembrane helix</keyword>
<keyword evidence="1" id="KW-0812">Transmembrane</keyword>
<proteinExistence type="predicted"/>
<sequence>MGFVLVYRRQFLAVLAYAYMFLMFLVSISMILIYIYISPPTYPVSEIFERELKILNTETWLTAIIMACLCLRLGYGGMIFLGSQNNFHNDLLTDAMIITVVVSFIYVSQAMLHVLVRDSFMLEALHGDYQTFSQTCTAAVIDVPGKLEL</sequence>
<protein>
    <submittedName>
        <fullName evidence="2">Uncharacterized protein</fullName>
    </submittedName>
</protein>
<organism evidence="2 3">
    <name type="scientific">Oesophagostomum dentatum</name>
    <name type="common">Nodular worm</name>
    <dbReference type="NCBI Taxonomy" id="61180"/>
    <lineage>
        <taxon>Eukaryota</taxon>
        <taxon>Metazoa</taxon>
        <taxon>Ecdysozoa</taxon>
        <taxon>Nematoda</taxon>
        <taxon>Chromadorea</taxon>
        <taxon>Rhabditida</taxon>
        <taxon>Rhabditina</taxon>
        <taxon>Rhabditomorpha</taxon>
        <taxon>Strongyloidea</taxon>
        <taxon>Strongylidae</taxon>
        <taxon>Oesophagostomum</taxon>
    </lineage>
</organism>
<dbReference type="SUPFAM" id="SSF161070">
    <property type="entry name" value="SNF-like"/>
    <property type="match status" value="1"/>
</dbReference>
<accession>A0A0B1SHM5</accession>
<evidence type="ECO:0000256" key="1">
    <source>
        <dbReference type="SAM" id="Phobius"/>
    </source>
</evidence>
<dbReference type="Proteomes" id="UP000053660">
    <property type="component" value="Unassembled WGS sequence"/>
</dbReference>
<reference evidence="2 3" key="1">
    <citation type="submission" date="2014-03" db="EMBL/GenBank/DDBJ databases">
        <title>Draft genome of the hookworm Oesophagostomum dentatum.</title>
        <authorList>
            <person name="Mitreva M."/>
        </authorList>
    </citation>
    <scope>NUCLEOTIDE SEQUENCE [LARGE SCALE GENOMIC DNA]</scope>
    <source>
        <strain evidence="2 3">OD-Hann</strain>
    </source>
</reference>
<feature type="transmembrane region" description="Helical" evidence="1">
    <location>
        <begin position="12"/>
        <end position="37"/>
    </location>
</feature>
<dbReference type="InterPro" id="IPR037272">
    <property type="entry name" value="SNS_sf"/>
</dbReference>
<dbReference type="AlphaFoldDB" id="A0A0B1SHM5"/>
<dbReference type="EMBL" id="KN573630">
    <property type="protein sequence ID" value="KHJ83401.1"/>
    <property type="molecule type" value="Genomic_DNA"/>
</dbReference>
<feature type="transmembrane region" description="Helical" evidence="1">
    <location>
        <begin position="95"/>
        <end position="116"/>
    </location>
</feature>
<name>A0A0B1SHM5_OESDE</name>
<dbReference type="OrthoDB" id="5877258at2759"/>
<keyword evidence="3" id="KW-1185">Reference proteome</keyword>
<feature type="transmembrane region" description="Helical" evidence="1">
    <location>
        <begin position="60"/>
        <end position="83"/>
    </location>
</feature>